<accession>A0A1H1W5Z7</accession>
<keyword evidence="2" id="KW-1185">Reference proteome</keyword>
<evidence type="ECO:0000313" key="1">
    <source>
        <dbReference type="EMBL" id="SDS91896.1"/>
    </source>
</evidence>
<dbReference type="EMBL" id="LT629751">
    <property type="protein sequence ID" value="SDS91896.1"/>
    <property type="molecule type" value="Genomic_DNA"/>
</dbReference>
<protein>
    <submittedName>
        <fullName evidence="1">Uncharacterized protein</fullName>
    </submittedName>
</protein>
<dbReference type="AlphaFoldDB" id="A0A1H1W5Z7"/>
<name>A0A1H1W5Z7_9PSED</name>
<sequence length="316" mass="35030">MADLQVIFQVPEAVSEGLRNGTLERVGGVIRKVGDKQIVMWLQEGVLLKRDTAEQLLKQGGEQIQLLRQQSEQLIQLGVQQQMLMGLQVANLAVSVVGFALVLYKLQGLERQLTSMDSKLDGIRQGVEWLDAKQMIERLAPLHSALQHLREAGLYRNPALMQQQLVIASDRLTEGQSYFAGLIRHVQGNRLEYLQAAELSAAYRGWVMSAQGRMQILSHLGEMDLAAKVASEFKDRHGDFGRQLQQTLADPAALLHSGHEREGHAHLLDMAQQAVGAHEIIRGNVLQLEFMRDEHLALPAVSAPPGHQGLAFCRVG</sequence>
<dbReference type="STRING" id="1392877.SAMN05216221_2972"/>
<dbReference type="OrthoDB" id="7025931at2"/>
<reference evidence="2" key="1">
    <citation type="submission" date="2016-10" db="EMBL/GenBank/DDBJ databases">
        <authorList>
            <person name="Varghese N."/>
            <person name="Submissions S."/>
        </authorList>
    </citation>
    <scope>NUCLEOTIDE SEQUENCE [LARGE SCALE GENOMIC DNA]</scope>
    <source>
        <strain evidence="2">KCTC 32247</strain>
    </source>
</reference>
<organism evidence="1 2">
    <name type="scientific">Pseudomonas oryzae</name>
    <dbReference type="NCBI Taxonomy" id="1392877"/>
    <lineage>
        <taxon>Bacteria</taxon>
        <taxon>Pseudomonadati</taxon>
        <taxon>Pseudomonadota</taxon>
        <taxon>Gammaproteobacteria</taxon>
        <taxon>Pseudomonadales</taxon>
        <taxon>Pseudomonadaceae</taxon>
        <taxon>Pseudomonas</taxon>
    </lineage>
</organism>
<dbReference type="RefSeq" id="WP_090349664.1">
    <property type="nucleotide sequence ID" value="NZ_LT629751.1"/>
</dbReference>
<dbReference type="Proteomes" id="UP000243359">
    <property type="component" value="Chromosome I"/>
</dbReference>
<evidence type="ECO:0000313" key="2">
    <source>
        <dbReference type="Proteomes" id="UP000243359"/>
    </source>
</evidence>
<proteinExistence type="predicted"/>
<gene>
    <name evidence="1" type="ORF">SAMN05216221_2972</name>
</gene>